<name>A0A139SNP5_9GAMM</name>
<feature type="transmembrane region" description="Helical" evidence="2">
    <location>
        <begin position="251"/>
        <end position="269"/>
    </location>
</feature>
<feature type="transmembrane region" description="Helical" evidence="2">
    <location>
        <begin position="222"/>
        <end position="245"/>
    </location>
</feature>
<evidence type="ECO:0000256" key="1">
    <source>
        <dbReference type="SAM" id="MobiDB-lite"/>
    </source>
</evidence>
<dbReference type="PANTHER" id="PTHR40076:SF1">
    <property type="entry name" value="MEMBRANE PROTEIN"/>
    <property type="match status" value="1"/>
</dbReference>
<dbReference type="Proteomes" id="UP000072660">
    <property type="component" value="Unassembled WGS sequence"/>
</dbReference>
<accession>A0A139SNP5</accession>
<feature type="region of interest" description="Disordered" evidence="1">
    <location>
        <begin position="1"/>
        <end position="23"/>
    </location>
</feature>
<keyword evidence="2" id="KW-0472">Membrane</keyword>
<comment type="caution">
    <text evidence="3">The sequence shown here is derived from an EMBL/GenBank/DDBJ whole genome shotgun (WGS) entry which is preliminary data.</text>
</comment>
<dbReference type="AlphaFoldDB" id="A0A139SNP5"/>
<reference evidence="3 4" key="1">
    <citation type="submission" date="2016-02" db="EMBL/GenBank/DDBJ databases">
        <authorList>
            <person name="Wen L."/>
            <person name="He K."/>
            <person name="Yang H."/>
        </authorList>
    </citation>
    <scope>NUCLEOTIDE SEQUENCE [LARGE SCALE GENOMIC DNA]</scope>
    <source>
        <strain evidence="3 4">CV58</strain>
    </source>
</reference>
<organism evidence="3 4">
    <name type="scientific">Ventosimonas gracilis</name>
    <dbReference type="NCBI Taxonomy" id="1680762"/>
    <lineage>
        <taxon>Bacteria</taxon>
        <taxon>Pseudomonadati</taxon>
        <taxon>Pseudomonadota</taxon>
        <taxon>Gammaproteobacteria</taxon>
        <taxon>Pseudomonadales</taxon>
        <taxon>Ventosimonadaceae</taxon>
        <taxon>Ventosimonas</taxon>
    </lineage>
</organism>
<feature type="transmembrane region" description="Helical" evidence="2">
    <location>
        <begin position="100"/>
        <end position="120"/>
    </location>
</feature>
<evidence type="ECO:0000313" key="3">
    <source>
        <dbReference type="EMBL" id="KXU36122.1"/>
    </source>
</evidence>
<dbReference type="EMBL" id="LSZO01000188">
    <property type="protein sequence ID" value="KXU36122.1"/>
    <property type="molecule type" value="Genomic_DNA"/>
</dbReference>
<sequence length="273" mass="29319">MTTNSTNNNPYSAPQSDLELDNSQGKVPSISEALSRGYDFAIGEVLSEAWSKVSGSKGTIIGAALLTFVLMWVASFIAGLISSLIGIASPGLGIATELTLEIITGALIAPVIAGLFLIGMHRSANYPIRFNMIFDFVNKAVPLLLGYLLMNLVIFVPAALLVGLAAVLGLPIGVLFLAIAIAVIYATYLSVAYIFTLPLMAERDLSPWQALETSRKAVSQRWGKVFAVLILIYLFMLLSVFTLFIGLIWTIPLALIALGIVYRTIFGVLPPTH</sequence>
<dbReference type="PANTHER" id="PTHR40076">
    <property type="entry name" value="MEMBRANE PROTEIN-RELATED"/>
    <property type="match status" value="1"/>
</dbReference>
<gene>
    <name evidence="3" type="ORF">AXE65_05570</name>
</gene>
<keyword evidence="2" id="KW-1133">Transmembrane helix</keyword>
<feature type="transmembrane region" description="Helical" evidence="2">
    <location>
        <begin position="174"/>
        <end position="201"/>
    </location>
</feature>
<dbReference type="OrthoDB" id="5516623at2"/>
<evidence type="ECO:0008006" key="5">
    <source>
        <dbReference type="Google" id="ProtNLM"/>
    </source>
</evidence>
<keyword evidence="4" id="KW-1185">Reference proteome</keyword>
<dbReference type="RefSeq" id="WP_068391997.1">
    <property type="nucleotide sequence ID" value="NZ_LSZO01000188.1"/>
</dbReference>
<proteinExistence type="predicted"/>
<keyword evidence="2" id="KW-0812">Transmembrane</keyword>
<evidence type="ECO:0000256" key="2">
    <source>
        <dbReference type="SAM" id="Phobius"/>
    </source>
</evidence>
<feature type="transmembrane region" description="Helical" evidence="2">
    <location>
        <begin position="60"/>
        <end position="88"/>
    </location>
</feature>
<evidence type="ECO:0000313" key="4">
    <source>
        <dbReference type="Proteomes" id="UP000072660"/>
    </source>
</evidence>
<feature type="transmembrane region" description="Helical" evidence="2">
    <location>
        <begin position="141"/>
        <end position="168"/>
    </location>
</feature>
<protein>
    <recommendedName>
        <fullName evidence="5">Glycerophosphoryl diester phosphodiesterase membrane domain-containing protein</fullName>
    </recommendedName>
</protein>
<dbReference type="InterPro" id="IPR010380">
    <property type="entry name" value="DUF975"/>
</dbReference>